<feature type="domain" description="Peptidase MA-like" evidence="1">
    <location>
        <begin position="110"/>
        <end position="237"/>
    </location>
</feature>
<dbReference type="Proteomes" id="UP000434850">
    <property type="component" value="Unassembled WGS sequence"/>
</dbReference>
<name>A0A6I4I3C8_9SPHI</name>
<comment type="caution">
    <text evidence="2">The sequence shown here is derived from an EMBL/GenBank/DDBJ whole genome shotgun (WGS) entry which is preliminary data.</text>
</comment>
<dbReference type="AlphaFoldDB" id="A0A6I4I3C8"/>
<dbReference type="RefSeq" id="WP_157539323.1">
    <property type="nucleotide sequence ID" value="NZ_WQLA01000001.1"/>
</dbReference>
<dbReference type="OrthoDB" id="256673at2"/>
<reference evidence="2 3" key="1">
    <citation type="submission" date="2019-12" db="EMBL/GenBank/DDBJ databases">
        <title>Mucilaginibacter sp. HME9299 genome sequencing and assembly.</title>
        <authorList>
            <person name="Kang H."/>
            <person name="Kim H."/>
            <person name="Joh K."/>
        </authorList>
    </citation>
    <scope>NUCLEOTIDE SEQUENCE [LARGE SCALE GENOMIC DNA]</scope>
    <source>
        <strain evidence="2 3">HME9299</strain>
    </source>
</reference>
<evidence type="ECO:0000313" key="2">
    <source>
        <dbReference type="EMBL" id="MVN89520.1"/>
    </source>
</evidence>
<dbReference type="InterPro" id="IPR039568">
    <property type="entry name" value="Peptidase_MA-like_dom"/>
</dbReference>
<evidence type="ECO:0000313" key="3">
    <source>
        <dbReference type="Proteomes" id="UP000434850"/>
    </source>
</evidence>
<keyword evidence="3" id="KW-1185">Reference proteome</keyword>
<proteinExistence type="predicted"/>
<dbReference type="Pfam" id="PF13485">
    <property type="entry name" value="Peptidase_MA_2"/>
    <property type="match status" value="1"/>
</dbReference>
<accession>A0A6I4I3C8</accession>
<organism evidence="2 3">
    <name type="scientific">Mucilaginibacter aquatilis</name>
    <dbReference type="NCBI Taxonomy" id="1517760"/>
    <lineage>
        <taxon>Bacteria</taxon>
        <taxon>Pseudomonadati</taxon>
        <taxon>Bacteroidota</taxon>
        <taxon>Sphingobacteriia</taxon>
        <taxon>Sphingobacteriales</taxon>
        <taxon>Sphingobacteriaceae</taxon>
        <taxon>Mucilaginibacter</taxon>
    </lineage>
</organism>
<gene>
    <name evidence="2" type="ORF">GO816_00105</name>
</gene>
<sequence>MSRFFPAVFLCLFLTASVSGQRVVINQVGRKTSADDTAMLSNLIRYEAFVYNGLFDQVIPDSLPVVINLYGSRNDFLKERDRQQAKFTKTGFYSPVTRECYIYKGEDYQNVIVHEASHFFMHYYNFYGVPRWINEGMSTFFEGLYLDDRKRVYIDPQRSRLIEARNLLNEGKLSIPRYLSEANDESWLQKEKASVQYSIAYAIVYYIIKTNPQYIKYLLNQLNNGKNSADALSLCYGSVELFENRFRLCYRNFK</sequence>
<protein>
    <submittedName>
        <fullName evidence="2">DUF1570 domain-containing protein</fullName>
    </submittedName>
</protein>
<evidence type="ECO:0000259" key="1">
    <source>
        <dbReference type="Pfam" id="PF13485"/>
    </source>
</evidence>
<dbReference type="EMBL" id="WQLA01000001">
    <property type="protein sequence ID" value="MVN89520.1"/>
    <property type="molecule type" value="Genomic_DNA"/>
</dbReference>